<dbReference type="InterPro" id="IPR017907">
    <property type="entry name" value="Znf_RING_CS"/>
</dbReference>
<evidence type="ECO:0000313" key="8">
    <source>
        <dbReference type="Proteomes" id="UP001620626"/>
    </source>
</evidence>
<gene>
    <name evidence="7" type="ORF">niasHT_013804</name>
</gene>
<feature type="compositionally biased region" description="Low complexity" evidence="5">
    <location>
        <begin position="364"/>
        <end position="380"/>
    </location>
</feature>
<dbReference type="Proteomes" id="UP001620626">
    <property type="component" value="Unassembled WGS sequence"/>
</dbReference>
<proteinExistence type="predicted"/>
<keyword evidence="2 4" id="KW-0863">Zinc-finger</keyword>
<feature type="region of interest" description="Disordered" evidence="5">
    <location>
        <begin position="364"/>
        <end position="399"/>
    </location>
</feature>
<dbReference type="PROSITE" id="PS00518">
    <property type="entry name" value="ZF_RING_1"/>
    <property type="match status" value="1"/>
</dbReference>
<keyword evidence="3" id="KW-0862">Zinc</keyword>
<keyword evidence="1" id="KW-0479">Metal-binding</keyword>
<evidence type="ECO:0000256" key="5">
    <source>
        <dbReference type="SAM" id="MobiDB-lite"/>
    </source>
</evidence>
<dbReference type="EMBL" id="JBICBT010000658">
    <property type="protein sequence ID" value="KAL3106261.1"/>
    <property type="molecule type" value="Genomic_DNA"/>
</dbReference>
<evidence type="ECO:0000259" key="6">
    <source>
        <dbReference type="PROSITE" id="PS50089"/>
    </source>
</evidence>
<sequence>MEKNRTIQNGKTAQNLAMHIIPLNEEVAISDPFAYFAVQKVYSLAKNVPLDSLCNFDDNGNNRKCILNYFETSADKKDAIVSIFDHWSNPLVPLLSKKENFFLFAILQELLNELKQRINNGHKVEGDCEAMLDTFWHYFDGENHPLFDLVKLRLVDEQIVSLIGELCQICQKLHFSSQSLDGQFKCQDFNNFFCKKWATLREKMLRFSEPKLALDSFCHWIMPNGAEDQGSADGISKSGEMSEEMRQIVKFWMAILSAKMFSHCSNWTENELIMLRDIGEMIQIVVIGAGNRSKEKIDNLMKAVQSEPEFETICAKLSDFMEDCQPEHRLMLSPWHKIVQKFPGNQNEFVNLFDVQPFERKASSEASESSEASASNCAAKNSKRKVSPKQKEQKGTKGHWSGICSFCHKAEVVSCFVGCRHFVCENCLLNFLDDNCPKCAQKTGNNNNTKSRFLPPKCFQSSAP</sequence>
<keyword evidence="8" id="KW-1185">Reference proteome</keyword>
<comment type="caution">
    <text evidence="7">The sequence shown here is derived from an EMBL/GenBank/DDBJ whole genome shotgun (WGS) entry which is preliminary data.</text>
</comment>
<dbReference type="GO" id="GO:0008270">
    <property type="term" value="F:zinc ion binding"/>
    <property type="evidence" value="ECO:0007669"/>
    <property type="project" value="UniProtKB-KW"/>
</dbReference>
<evidence type="ECO:0000256" key="2">
    <source>
        <dbReference type="ARBA" id="ARBA00022771"/>
    </source>
</evidence>
<reference evidence="7 8" key="1">
    <citation type="submission" date="2024-10" db="EMBL/GenBank/DDBJ databases">
        <authorList>
            <person name="Kim D."/>
        </authorList>
    </citation>
    <scope>NUCLEOTIDE SEQUENCE [LARGE SCALE GENOMIC DNA]</scope>
    <source>
        <strain evidence="7">BH-2024</strain>
    </source>
</reference>
<dbReference type="InterPro" id="IPR013083">
    <property type="entry name" value="Znf_RING/FYVE/PHD"/>
</dbReference>
<dbReference type="PROSITE" id="PS50089">
    <property type="entry name" value="ZF_RING_2"/>
    <property type="match status" value="1"/>
</dbReference>
<evidence type="ECO:0000313" key="7">
    <source>
        <dbReference type="EMBL" id="KAL3106261.1"/>
    </source>
</evidence>
<feature type="domain" description="RING-type" evidence="6">
    <location>
        <begin position="404"/>
        <end position="439"/>
    </location>
</feature>
<accession>A0ABD2KTI3</accession>
<protein>
    <recommendedName>
        <fullName evidence="6">RING-type domain-containing protein</fullName>
    </recommendedName>
</protein>
<dbReference type="SUPFAM" id="SSF57850">
    <property type="entry name" value="RING/U-box"/>
    <property type="match status" value="1"/>
</dbReference>
<dbReference type="AlphaFoldDB" id="A0ABD2KTI3"/>
<name>A0ABD2KTI3_9BILA</name>
<evidence type="ECO:0000256" key="1">
    <source>
        <dbReference type="ARBA" id="ARBA00022723"/>
    </source>
</evidence>
<evidence type="ECO:0000256" key="3">
    <source>
        <dbReference type="ARBA" id="ARBA00022833"/>
    </source>
</evidence>
<organism evidence="7 8">
    <name type="scientific">Heterodera trifolii</name>
    <dbReference type="NCBI Taxonomy" id="157864"/>
    <lineage>
        <taxon>Eukaryota</taxon>
        <taxon>Metazoa</taxon>
        <taxon>Ecdysozoa</taxon>
        <taxon>Nematoda</taxon>
        <taxon>Chromadorea</taxon>
        <taxon>Rhabditida</taxon>
        <taxon>Tylenchina</taxon>
        <taxon>Tylenchomorpha</taxon>
        <taxon>Tylenchoidea</taxon>
        <taxon>Heteroderidae</taxon>
        <taxon>Heteroderinae</taxon>
        <taxon>Heterodera</taxon>
    </lineage>
</organism>
<evidence type="ECO:0000256" key="4">
    <source>
        <dbReference type="PROSITE-ProRule" id="PRU00175"/>
    </source>
</evidence>
<dbReference type="Gene3D" id="3.30.40.10">
    <property type="entry name" value="Zinc/RING finger domain, C3HC4 (zinc finger)"/>
    <property type="match status" value="1"/>
</dbReference>
<dbReference type="InterPro" id="IPR001841">
    <property type="entry name" value="Znf_RING"/>
</dbReference>